<dbReference type="InterPro" id="IPR025303">
    <property type="entry name" value="PdaC"/>
</dbReference>
<dbReference type="PATRIC" id="fig|1177154.3.peg.3628"/>
<proteinExistence type="predicted"/>
<dbReference type="eggNOG" id="ENOG5032SQ9">
    <property type="taxonomic scope" value="Bacteria"/>
</dbReference>
<feature type="domain" description="Deacetylase PdaC" evidence="2">
    <location>
        <begin position="56"/>
        <end position="154"/>
    </location>
</feature>
<dbReference type="Pfam" id="PF11738">
    <property type="entry name" value="DUF3298"/>
    <property type="match status" value="1"/>
</dbReference>
<accession>A0A095UJJ5</accession>
<dbReference type="Gene3D" id="3.30.565.40">
    <property type="entry name" value="Fervidobacterium nodosum Rt17-B1 like"/>
    <property type="match status" value="1"/>
</dbReference>
<comment type="caution">
    <text evidence="3">The sequence shown here is derived from an EMBL/GenBank/DDBJ whole genome shotgun (WGS) entry which is preliminary data.</text>
</comment>
<evidence type="ECO:0000313" key="3">
    <source>
        <dbReference type="EMBL" id="KGD62665.1"/>
    </source>
</evidence>
<dbReference type="Pfam" id="PF13739">
    <property type="entry name" value="PdaC"/>
    <property type="match status" value="1"/>
</dbReference>
<dbReference type="Proteomes" id="UP000029444">
    <property type="component" value="Unassembled WGS sequence"/>
</dbReference>
<evidence type="ECO:0000259" key="1">
    <source>
        <dbReference type="Pfam" id="PF11738"/>
    </source>
</evidence>
<dbReference type="RefSeq" id="WP_035235102.1">
    <property type="nucleotide sequence ID" value="NZ_ARXV01000022.1"/>
</dbReference>
<gene>
    <name evidence="3" type="ORF">Y5S_03620</name>
</gene>
<evidence type="ECO:0008006" key="5">
    <source>
        <dbReference type="Google" id="ProtNLM"/>
    </source>
</evidence>
<evidence type="ECO:0000259" key="2">
    <source>
        <dbReference type="Pfam" id="PF13739"/>
    </source>
</evidence>
<dbReference type="Gene3D" id="3.90.640.20">
    <property type="entry name" value="Heat-shock cognate protein, ATPase"/>
    <property type="match status" value="1"/>
</dbReference>
<dbReference type="InterPro" id="IPR021729">
    <property type="entry name" value="DUF3298"/>
</dbReference>
<feature type="domain" description="DUF3298" evidence="1">
    <location>
        <begin position="175"/>
        <end position="249"/>
    </location>
</feature>
<organism evidence="3 4">
    <name type="scientific">Alcanivorax nanhaiticus</name>
    <dbReference type="NCBI Taxonomy" id="1177154"/>
    <lineage>
        <taxon>Bacteria</taxon>
        <taxon>Pseudomonadati</taxon>
        <taxon>Pseudomonadota</taxon>
        <taxon>Gammaproteobacteria</taxon>
        <taxon>Oceanospirillales</taxon>
        <taxon>Alcanivoracaceae</taxon>
        <taxon>Alcanivorax</taxon>
    </lineage>
</organism>
<keyword evidence="4" id="KW-1185">Reference proteome</keyword>
<protein>
    <recommendedName>
        <fullName evidence="5">DUF3298 domain-containing protein</fullName>
    </recommendedName>
</protein>
<dbReference type="InterPro" id="IPR037126">
    <property type="entry name" value="PdaC/RsiV-like_sf"/>
</dbReference>
<name>A0A095UJJ5_9GAMM</name>
<evidence type="ECO:0000313" key="4">
    <source>
        <dbReference type="Proteomes" id="UP000029444"/>
    </source>
</evidence>
<dbReference type="STRING" id="1177154.Y5S_03620"/>
<dbReference type="OrthoDB" id="8610451at2"/>
<dbReference type="AlphaFoldDB" id="A0A095UJJ5"/>
<sequence>MRMTLALLLGAVLLTGCDSTEQTQPETRQGENRSSTSVTQPVRILIELKKSAPQCEDKNCPQVHITWLNYEDQPALNQAIETRLASMLVRQEGDAIHDGSIEGLADAFLADASDMAMATEQGWELNASVKQQRSKAGLLTFSMESYEYTGGAHGQPVVAYFHWDLEKQQWVLLNELLEPGQQETFWDLARLAHREWLDDQKLDDNFRESWPFDKTDDAFFNEKGLVLQYNVYHIAPYAMGQPQLLLPYDKLKGIVRDKYLP</sequence>
<dbReference type="PROSITE" id="PS51257">
    <property type="entry name" value="PROKAR_LIPOPROTEIN"/>
    <property type="match status" value="1"/>
</dbReference>
<reference evidence="3 4" key="1">
    <citation type="submission" date="2012-09" db="EMBL/GenBank/DDBJ databases">
        <title>Genome Sequence of alkane-degrading Bacterium Alcanivorax sp. 19-m-6.</title>
        <authorList>
            <person name="Lai Q."/>
            <person name="Shao Z."/>
        </authorList>
    </citation>
    <scope>NUCLEOTIDE SEQUENCE [LARGE SCALE GENOMIC DNA]</scope>
    <source>
        <strain evidence="3 4">19-m-6</strain>
    </source>
</reference>
<dbReference type="EMBL" id="ARXV01000022">
    <property type="protein sequence ID" value="KGD62665.1"/>
    <property type="molecule type" value="Genomic_DNA"/>
</dbReference>